<dbReference type="AlphaFoldDB" id="A0A7G3U684"/>
<dbReference type="Proteomes" id="UP000005940">
    <property type="component" value="Chromosome"/>
</dbReference>
<organism evidence="2 3">
    <name type="scientific">Streptomyces tsukubensis (strain DSM 42081 / NBRC 108919 / NRRL 18488 / 9993)</name>
    <dbReference type="NCBI Taxonomy" id="1114943"/>
    <lineage>
        <taxon>Bacteria</taxon>
        <taxon>Bacillati</taxon>
        <taxon>Actinomycetota</taxon>
        <taxon>Actinomycetes</taxon>
        <taxon>Kitasatosporales</taxon>
        <taxon>Streptomycetaceae</taxon>
        <taxon>Streptomyces</taxon>
    </lineage>
</organism>
<name>A0A7G3U684_STRT9</name>
<evidence type="ECO:0008006" key="4">
    <source>
        <dbReference type="Google" id="ProtNLM"/>
    </source>
</evidence>
<gene>
    <name evidence="2" type="ORF">STSU_000515</name>
</gene>
<reference evidence="2 3" key="1">
    <citation type="journal article" date="2012" name="J. Bacteriol.">
        <title>Draft genome of Streptomyces tsukubaensis NRRL 18488, the producer of the clinically important immunosuppressant tacrolimus (FK506).</title>
        <authorList>
            <person name="Barreiro C."/>
            <person name="Prieto C."/>
            <person name="Sola-Landa A."/>
            <person name="Solera E."/>
            <person name="Martinez-Castro M."/>
            <person name="Perez-Redondo R."/>
            <person name="Garcia-Estrada C."/>
            <person name="Aparicio J.F."/>
            <person name="Fernandez-Martinez L.T."/>
            <person name="Santos-Aberturas J."/>
            <person name="Salehi-Najafabadi Z."/>
            <person name="Rodriguez-Garcia A."/>
            <person name="Tauch A."/>
            <person name="Martin J.F."/>
        </authorList>
    </citation>
    <scope>NUCLEOTIDE SEQUENCE [LARGE SCALE GENOMIC DNA]</scope>
    <source>
        <strain evidence="3">DSM 42081 / NBRC 108919 / NRRL 18488 / 9993</strain>
    </source>
</reference>
<protein>
    <recommendedName>
        <fullName evidence="4">ABC transporter</fullName>
    </recommendedName>
</protein>
<evidence type="ECO:0000313" key="2">
    <source>
        <dbReference type="EMBL" id="QKM65863.1"/>
    </source>
</evidence>
<sequence>MPVTHTTPPSGAADRHVRGPAGPVRSAPPNGPPRAPRGLIRLRFADPAALERAAAAFGAARPGAGLGEALSEPATLTLRIPGPAGVEALRAVLAVLDAAEAAVDSLTVHTGELDDVFAAFTALP</sequence>
<keyword evidence="3" id="KW-1185">Reference proteome</keyword>
<proteinExistence type="predicted"/>
<dbReference type="EMBL" id="CP029159">
    <property type="protein sequence ID" value="QKM65863.1"/>
    <property type="molecule type" value="Genomic_DNA"/>
</dbReference>
<evidence type="ECO:0000256" key="1">
    <source>
        <dbReference type="SAM" id="MobiDB-lite"/>
    </source>
</evidence>
<accession>A0A7G3U684</accession>
<evidence type="ECO:0000313" key="3">
    <source>
        <dbReference type="Proteomes" id="UP000005940"/>
    </source>
</evidence>
<feature type="region of interest" description="Disordered" evidence="1">
    <location>
        <begin position="1"/>
        <end position="38"/>
    </location>
</feature>